<feature type="compositionally biased region" description="Basic and acidic residues" evidence="1">
    <location>
        <begin position="7"/>
        <end position="19"/>
    </location>
</feature>
<evidence type="ECO:0000256" key="1">
    <source>
        <dbReference type="SAM" id="MobiDB-lite"/>
    </source>
</evidence>
<dbReference type="Proteomes" id="UP000235616">
    <property type="component" value="Unassembled WGS sequence"/>
</dbReference>
<dbReference type="OrthoDB" id="6951038at2"/>
<name>A0A2N7VY33_9BURK</name>
<dbReference type="AlphaFoldDB" id="A0A2N7VY33"/>
<comment type="caution">
    <text evidence="2">The sequence shown here is derived from an EMBL/GenBank/DDBJ whole genome shotgun (WGS) entry which is preliminary data.</text>
</comment>
<feature type="region of interest" description="Disordered" evidence="1">
    <location>
        <begin position="1"/>
        <end position="30"/>
    </location>
</feature>
<gene>
    <name evidence="2" type="ORF">C0Z18_06005</name>
</gene>
<organism evidence="2 3">
    <name type="scientific">Trinickia dabaoshanensis</name>
    <dbReference type="NCBI Taxonomy" id="564714"/>
    <lineage>
        <taxon>Bacteria</taxon>
        <taxon>Pseudomonadati</taxon>
        <taxon>Pseudomonadota</taxon>
        <taxon>Betaproteobacteria</taxon>
        <taxon>Burkholderiales</taxon>
        <taxon>Burkholderiaceae</taxon>
        <taxon>Trinickia</taxon>
    </lineage>
</organism>
<keyword evidence="3" id="KW-1185">Reference proteome</keyword>
<accession>A0A2N7VY33</accession>
<proteinExistence type="predicted"/>
<protein>
    <submittedName>
        <fullName evidence="2">AVRPPHE avirulence protein</fullName>
    </submittedName>
</protein>
<sequence length="368" mass="40351">MSASHEAPVEWHTEWHADEPTTSAPRAPRASGMLAGLAPRSTLPDGELQLGGYLLDRQITGRPVEGDDFENLVRANETVMQTREALAYGRGNMTDDVDYSNGVSSIRTAAGRRARKNLPHTFDHPVRVAASSLAAQAGNCGEHAHVAAFLHAAKLREGQQVCVVTDETDDHSWAELRGDHADRSHHVIMDPWGKGPAIFADDGASSSNGHELTVEHHYDRTTGAKAHAQMRKLHRRHGRQLKSDVREAMNALGPNFRYPESSLWPATPVVSGAFAQCAVDRMIEEPNPAYLAPPPEDGGHGWATPIPTNERWMAPLRQEIHATETARTLGARDLRDITRAATRIADVAVDPRDYNLPSHPAQYAPEDF</sequence>
<reference evidence="2 3" key="1">
    <citation type="submission" date="2018-01" db="EMBL/GenBank/DDBJ databases">
        <title>Whole genome analyses suggest that Burkholderia sensu lato contains two further novel genera in the rhizoxinica-symbiotica group Mycetohabitans gen. nov., and Trinickia gen. nov.: implications for the evolution of diazotrophy and nodulation in the Burkholderiaceae.</title>
        <authorList>
            <person name="Estrada-de los Santos P."/>
            <person name="Palmer M."/>
            <person name="Chavez-Ramirez B."/>
            <person name="Beukes C."/>
            <person name="Steenkamp E.T."/>
            <person name="Hirsch A.M."/>
            <person name="Manyaka P."/>
            <person name="Maluk M."/>
            <person name="Lafos M."/>
            <person name="Crook M."/>
            <person name="Gross E."/>
            <person name="Simon M.F."/>
            <person name="Bueno dos Reis Junior F."/>
            <person name="Poole P.S."/>
            <person name="Venter S.N."/>
            <person name="James E.K."/>
        </authorList>
    </citation>
    <scope>NUCLEOTIDE SEQUENCE [LARGE SCALE GENOMIC DNA]</scope>
    <source>
        <strain evidence="2 3">GIMN1.004</strain>
    </source>
</reference>
<dbReference type="RefSeq" id="WP_102644469.1">
    <property type="nucleotide sequence ID" value="NZ_PNYA01000004.1"/>
</dbReference>
<dbReference type="EMBL" id="PNYA01000004">
    <property type="protein sequence ID" value="PMS22069.1"/>
    <property type="molecule type" value="Genomic_DNA"/>
</dbReference>
<evidence type="ECO:0000313" key="3">
    <source>
        <dbReference type="Proteomes" id="UP000235616"/>
    </source>
</evidence>
<evidence type="ECO:0000313" key="2">
    <source>
        <dbReference type="EMBL" id="PMS22069.1"/>
    </source>
</evidence>